<dbReference type="Proteomes" id="UP000612893">
    <property type="component" value="Unassembled WGS sequence"/>
</dbReference>
<protein>
    <submittedName>
        <fullName evidence="2">Uncharacterized protein</fullName>
    </submittedName>
</protein>
<keyword evidence="3" id="KW-1185">Reference proteome</keyword>
<feature type="transmembrane region" description="Helical" evidence="1">
    <location>
        <begin position="80"/>
        <end position="100"/>
    </location>
</feature>
<reference evidence="2" key="1">
    <citation type="submission" date="2020-10" db="EMBL/GenBank/DDBJ databases">
        <title>Ca. Dormibacterota MAGs.</title>
        <authorList>
            <person name="Montgomery K."/>
        </authorList>
    </citation>
    <scope>NUCLEOTIDE SEQUENCE [LARGE SCALE GENOMIC DNA]</scope>
    <source>
        <strain evidence="2">SC8812_S17_10</strain>
    </source>
</reference>
<keyword evidence="1" id="KW-0812">Transmembrane</keyword>
<feature type="transmembrane region" description="Helical" evidence="1">
    <location>
        <begin position="142"/>
        <end position="163"/>
    </location>
</feature>
<dbReference type="RefSeq" id="WP_338202252.1">
    <property type="nucleotide sequence ID" value="NZ_JAEKNR010000136.1"/>
</dbReference>
<feature type="transmembrane region" description="Helical" evidence="1">
    <location>
        <begin position="32"/>
        <end position="49"/>
    </location>
</feature>
<evidence type="ECO:0000256" key="1">
    <source>
        <dbReference type="SAM" id="Phobius"/>
    </source>
</evidence>
<feature type="transmembrane region" description="Helical" evidence="1">
    <location>
        <begin position="112"/>
        <end position="136"/>
    </location>
</feature>
<gene>
    <name evidence="2" type="ORF">JF922_12910</name>
</gene>
<keyword evidence="1" id="KW-1133">Transmembrane helix</keyword>
<organism evidence="2 3">
    <name type="scientific">Candidatus Nephthysia bennettiae</name>
    <dbReference type="NCBI Taxonomy" id="3127016"/>
    <lineage>
        <taxon>Bacteria</taxon>
        <taxon>Bacillati</taxon>
        <taxon>Candidatus Dormiibacterota</taxon>
        <taxon>Candidatus Dormibacteria</taxon>
        <taxon>Candidatus Dormibacterales</taxon>
        <taxon>Candidatus Dormibacteraceae</taxon>
        <taxon>Candidatus Nephthysia</taxon>
    </lineage>
</organism>
<sequence length="173" mass="17252">MRRRGGLGLAAAGLGVLLAAYPALDRRVPGAPLAALAIPALVLYVAALLRLWPGGLPLAVALLALEYLAAVYLRGGGLDLLAPAYAAGLFICAELGWLTLEAAGGRPPWAGRGLALAALAGAGFLAAVALLAAAMLPFPAGWPLTVAGVLAAIAASAALGWLARASRGGERQF</sequence>
<proteinExistence type="predicted"/>
<evidence type="ECO:0000313" key="2">
    <source>
        <dbReference type="EMBL" id="MBJ7598969.1"/>
    </source>
</evidence>
<feature type="transmembrane region" description="Helical" evidence="1">
    <location>
        <begin position="56"/>
        <end position="74"/>
    </location>
</feature>
<name>A0A934N9R9_9BACT</name>
<keyword evidence="1" id="KW-0472">Membrane</keyword>
<comment type="caution">
    <text evidence="2">The sequence shown here is derived from an EMBL/GenBank/DDBJ whole genome shotgun (WGS) entry which is preliminary data.</text>
</comment>
<evidence type="ECO:0000313" key="3">
    <source>
        <dbReference type="Proteomes" id="UP000612893"/>
    </source>
</evidence>
<dbReference type="EMBL" id="JAEKNR010000136">
    <property type="protein sequence ID" value="MBJ7598969.1"/>
    <property type="molecule type" value="Genomic_DNA"/>
</dbReference>
<accession>A0A934N9R9</accession>
<dbReference type="AlphaFoldDB" id="A0A934N9R9"/>